<evidence type="ECO:0008006" key="7">
    <source>
        <dbReference type="Google" id="ProtNLM"/>
    </source>
</evidence>
<evidence type="ECO:0000256" key="2">
    <source>
        <dbReference type="ARBA" id="ARBA00022723"/>
    </source>
</evidence>
<feature type="region of interest" description="Disordered" evidence="4">
    <location>
        <begin position="75"/>
        <end position="100"/>
    </location>
</feature>
<evidence type="ECO:0000313" key="5">
    <source>
        <dbReference type="EMBL" id="TKV90168.1"/>
    </source>
</evidence>
<keyword evidence="2" id="KW-0479">Metal-binding</keyword>
<dbReference type="PANTHER" id="PTHR47955">
    <property type="entry name" value="CYTOCHROME P450 FAMILY 71 PROTEIN"/>
    <property type="match status" value="1"/>
</dbReference>
<comment type="similarity">
    <text evidence="1">Belongs to the cytochrome P450 family.</text>
</comment>
<accession>A0A4U6SQA3</accession>
<keyword evidence="6" id="KW-1185">Reference proteome</keyword>
<organism evidence="5 6">
    <name type="scientific">Setaria viridis</name>
    <name type="common">Green bristlegrass</name>
    <name type="synonym">Setaria italica subsp. viridis</name>
    <dbReference type="NCBI Taxonomy" id="4556"/>
    <lineage>
        <taxon>Eukaryota</taxon>
        <taxon>Viridiplantae</taxon>
        <taxon>Streptophyta</taxon>
        <taxon>Embryophyta</taxon>
        <taxon>Tracheophyta</taxon>
        <taxon>Spermatophyta</taxon>
        <taxon>Magnoliopsida</taxon>
        <taxon>Liliopsida</taxon>
        <taxon>Poales</taxon>
        <taxon>Poaceae</taxon>
        <taxon>PACMAD clade</taxon>
        <taxon>Panicoideae</taxon>
        <taxon>Panicodae</taxon>
        <taxon>Paniceae</taxon>
        <taxon>Cenchrinae</taxon>
        <taxon>Setaria</taxon>
    </lineage>
</organism>
<dbReference type="Pfam" id="PF00067">
    <property type="entry name" value="p450"/>
    <property type="match status" value="1"/>
</dbReference>
<evidence type="ECO:0000313" key="6">
    <source>
        <dbReference type="Proteomes" id="UP000298652"/>
    </source>
</evidence>
<dbReference type="PRINTS" id="PR00463">
    <property type="entry name" value="EP450I"/>
</dbReference>
<dbReference type="Gene3D" id="1.10.630.10">
    <property type="entry name" value="Cytochrome P450"/>
    <property type="match status" value="1"/>
</dbReference>
<evidence type="ECO:0000256" key="1">
    <source>
        <dbReference type="ARBA" id="ARBA00010617"/>
    </source>
</evidence>
<dbReference type="AlphaFoldDB" id="A0A4U6SQA3"/>
<evidence type="ECO:0000256" key="4">
    <source>
        <dbReference type="SAM" id="MobiDB-lite"/>
    </source>
</evidence>
<dbReference type="InterPro" id="IPR001128">
    <property type="entry name" value="Cyt_P450"/>
</dbReference>
<reference evidence="5" key="1">
    <citation type="submission" date="2019-03" db="EMBL/GenBank/DDBJ databases">
        <title>WGS assembly of Setaria viridis.</title>
        <authorList>
            <person name="Huang P."/>
            <person name="Jenkins J."/>
            <person name="Grimwood J."/>
            <person name="Barry K."/>
            <person name="Healey A."/>
            <person name="Mamidi S."/>
            <person name="Sreedasyam A."/>
            <person name="Shu S."/>
            <person name="Feldman M."/>
            <person name="Wu J."/>
            <person name="Yu Y."/>
            <person name="Chen C."/>
            <person name="Johnson J."/>
            <person name="Rokhsar D."/>
            <person name="Baxter I."/>
            <person name="Schmutz J."/>
            <person name="Brutnell T."/>
            <person name="Kellogg E."/>
        </authorList>
    </citation>
    <scope>NUCLEOTIDE SEQUENCE [LARGE SCALE GENOMIC DNA]</scope>
</reference>
<sequence length="252" mass="27770">MFLFYESHSTNADAHIIIFLAFIWSKRNSSHAFACPGMHASIMETASPCHLLYVSSPSPRPRSCNKKLLLHQRLPPPPAARSTAEAACPGKPASDHGRAAPPYRSLRELARRHGPVMQLRLGTVPTVVVSSAEAAREVLKTHDAACCSRPDTPGARRLSYGHKDVAFAPYSDCWHEMRKLFVVELLSMRRVQVDKLIGRLSSSGGKQVFLEDHIFGLMDGVIGTVAFGNIYGTEQFAHTKHFHDVVDEAMGV</sequence>
<dbReference type="InterPro" id="IPR002401">
    <property type="entry name" value="Cyt_P450_E_grp-I"/>
</dbReference>
<evidence type="ECO:0000256" key="3">
    <source>
        <dbReference type="ARBA" id="ARBA00023004"/>
    </source>
</evidence>
<name>A0A4U6SQA3_SETVI</name>
<dbReference type="InterPro" id="IPR036396">
    <property type="entry name" value="Cyt_P450_sf"/>
</dbReference>
<dbReference type="Gramene" id="TKV90168">
    <property type="protein sequence ID" value="TKV90168"/>
    <property type="gene ID" value="SEVIR_9G010800v2"/>
</dbReference>
<dbReference type="SUPFAM" id="SSF48264">
    <property type="entry name" value="Cytochrome P450"/>
    <property type="match status" value="1"/>
</dbReference>
<gene>
    <name evidence="5" type="ORF">SEVIR_9G010800v2</name>
</gene>
<dbReference type="GO" id="GO:0016705">
    <property type="term" value="F:oxidoreductase activity, acting on paired donors, with incorporation or reduction of molecular oxygen"/>
    <property type="evidence" value="ECO:0007669"/>
    <property type="project" value="InterPro"/>
</dbReference>
<dbReference type="PANTHER" id="PTHR47955:SF11">
    <property type="entry name" value="4-HYDROXYPHENYLACETALDEHYDE OXIME MONOOXYGENASE"/>
    <property type="match status" value="1"/>
</dbReference>
<dbReference type="GO" id="GO:0020037">
    <property type="term" value="F:heme binding"/>
    <property type="evidence" value="ECO:0007669"/>
    <property type="project" value="InterPro"/>
</dbReference>
<proteinExistence type="inferred from homology"/>
<dbReference type="EMBL" id="CM016560">
    <property type="protein sequence ID" value="TKV90168.1"/>
    <property type="molecule type" value="Genomic_DNA"/>
</dbReference>
<dbReference type="GO" id="GO:0005506">
    <property type="term" value="F:iron ion binding"/>
    <property type="evidence" value="ECO:0007669"/>
    <property type="project" value="InterPro"/>
</dbReference>
<dbReference type="Proteomes" id="UP000298652">
    <property type="component" value="Chromosome 9"/>
</dbReference>
<dbReference type="GO" id="GO:0004497">
    <property type="term" value="F:monooxygenase activity"/>
    <property type="evidence" value="ECO:0007669"/>
    <property type="project" value="InterPro"/>
</dbReference>
<keyword evidence="3" id="KW-0408">Iron</keyword>
<protein>
    <recommendedName>
        <fullName evidence="7">Cytochrome P450</fullName>
    </recommendedName>
</protein>